<dbReference type="Pfam" id="PF01850">
    <property type="entry name" value="PIN"/>
    <property type="match status" value="1"/>
</dbReference>
<dbReference type="EMBL" id="FZMP01000213">
    <property type="protein sequence ID" value="SNQ62247.1"/>
    <property type="molecule type" value="Genomic_DNA"/>
</dbReference>
<evidence type="ECO:0000256" key="4">
    <source>
        <dbReference type="ARBA" id="ARBA00022801"/>
    </source>
</evidence>
<feature type="domain" description="PIN" evidence="6">
    <location>
        <begin position="2"/>
        <end position="132"/>
    </location>
</feature>
<dbReference type="CDD" id="cd09881">
    <property type="entry name" value="PIN_VapC4-5_FitB-like"/>
    <property type="match status" value="1"/>
</dbReference>
<dbReference type="Proteomes" id="UP000218615">
    <property type="component" value="Unassembled WGS sequence"/>
</dbReference>
<keyword evidence="4 7" id="KW-0378">Hydrolase</keyword>
<evidence type="ECO:0000256" key="3">
    <source>
        <dbReference type="ARBA" id="ARBA00022723"/>
    </source>
</evidence>
<dbReference type="RefSeq" id="WP_096206839.1">
    <property type="nucleotide sequence ID" value="NZ_FZMP01000213.1"/>
</dbReference>
<evidence type="ECO:0000313" key="7">
    <source>
        <dbReference type="EMBL" id="SNQ62247.1"/>
    </source>
</evidence>
<dbReference type="PANTHER" id="PTHR42740:SF1">
    <property type="entry name" value="RIBONUCLEASE VAPC3"/>
    <property type="match status" value="1"/>
</dbReference>
<keyword evidence="3" id="KW-0479">Metal-binding</keyword>
<dbReference type="InterPro" id="IPR002716">
    <property type="entry name" value="PIN_dom"/>
</dbReference>
<dbReference type="OrthoDB" id="147588at2157"/>
<evidence type="ECO:0000256" key="2">
    <source>
        <dbReference type="ARBA" id="ARBA00022722"/>
    </source>
</evidence>
<keyword evidence="1" id="KW-1277">Toxin-antitoxin system</keyword>
<evidence type="ECO:0000313" key="8">
    <source>
        <dbReference type="Proteomes" id="UP000218615"/>
    </source>
</evidence>
<organism evidence="7 8">
    <name type="scientific">Candidatus Methanoperedens nitratireducens</name>
    <dbReference type="NCBI Taxonomy" id="1392998"/>
    <lineage>
        <taxon>Archaea</taxon>
        <taxon>Methanobacteriati</taxon>
        <taxon>Methanobacteriota</taxon>
        <taxon>Stenosarchaea group</taxon>
        <taxon>Methanomicrobia</taxon>
        <taxon>Methanosarcinales</taxon>
        <taxon>ANME-2 cluster</taxon>
        <taxon>Candidatus Methanoperedentaceae</taxon>
        <taxon>Candidatus Methanoperedens</taxon>
    </lineage>
</organism>
<dbReference type="InterPro" id="IPR051749">
    <property type="entry name" value="PINc/VapC_TA_RNase"/>
</dbReference>
<keyword evidence="8" id="KW-1185">Reference proteome</keyword>
<dbReference type="Gene3D" id="3.40.50.1010">
    <property type="entry name" value="5'-nuclease"/>
    <property type="match status" value="1"/>
</dbReference>
<dbReference type="EC" id="3.1.-.-" evidence="7"/>
<name>A0A284VSS9_9EURY</name>
<protein>
    <submittedName>
        <fullName evidence="7">Ribonuclease VapC</fullName>
        <ecNumber evidence="7">3.1.-.-</ecNumber>
    </submittedName>
</protein>
<keyword evidence="2" id="KW-0540">Nuclease</keyword>
<accession>A0A284VSS9</accession>
<sequence>MIVLDTAYLIDFFIGTKETLGAFEITEIDDLDIALDFDSDIATTVITFHEIMSGVKHKKVKKEERFFRRFFSETPVLNFDFKAAEKSSEIMADLLTMGKSVNALDVLIAGIAVANGADKIASTDKRFDEISKVTGLKILKSNFQEKKDSASSV</sequence>
<evidence type="ECO:0000256" key="5">
    <source>
        <dbReference type="ARBA" id="ARBA00022842"/>
    </source>
</evidence>
<dbReference type="InterPro" id="IPR029060">
    <property type="entry name" value="PIN-like_dom_sf"/>
</dbReference>
<dbReference type="PANTHER" id="PTHR42740">
    <property type="entry name" value="RIBONUCLEASE VAPC3"/>
    <property type="match status" value="1"/>
</dbReference>
<dbReference type="SUPFAM" id="SSF88723">
    <property type="entry name" value="PIN domain-like"/>
    <property type="match status" value="1"/>
</dbReference>
<gene>
    <name evidence="7" type="primary">vapC</name>
    <name evidence="7" type="ORF">MNV_650002</name>
</gene>
<proteinExistence type="predicted"/>
<dbReference type="GO" id="GO:0016787">
    <property type="term" value="F:hydrolase activity"/>
    <property type="evidence" value="ECO:0007669"/>
    <property type="project" value="UniProtKB-KW"/>
</dbReference>
<dbReference type="GO" id="GO:0046872">
    <property type="term" value="F:metal ion binding"/>
    <property type="evidence" value="ECO:0007669"/>
    <property type="project" value="UniProtKB-KW"/>
</dbReference>
<evidence type="ECO:0000259" key="6">
    <source>
        <dbReference type="Pfam" id="PF01850"/>
    </source>
</evidence>
<dbReference type="GO" id="GO:0004540">
    <property type="term" value="F:RNA nuclease activity"/>
    <property type="evidence" value="ECO:0007669"/>
    <property type="project" value="TreeGrafter"/>
</dbReference>
<dbReference type="AlphaFoldDB" id="A0A284VSS9"/>
<evidence type="ECO:0000256" key="1">
    <source>
        <dbReference type="ARBA" id="ARBA00022649"/>
    </source>
</evidence>
<reference evidence="8" key="1">
    <citation type="submission" date="2017-06" db="EMBL/GenBank/DDBJ databases">
        <authorList>
            <person name="Cremers G."/>
        </authorList>
    </citation>
    <scope>NUCLEOTIDE SEQUENCE [LARGE SCALE GENOMIC DNA]</scope>
</reference>
<keyword evidence="5" id="KW-0460">Magnesium</keyword>